<feature type="compositionally biased region" description="Basic residues" evidence="1">
    <location>
        <begin position="382"/>
        <end position="391"/>
    </location>
</feature>
<feature type="region of interest" description="Disordered" evidence="1">
    <location>
        <begin position="1"/>
        <end position="68"/>
    </location>
</feature>
<evidence type="ECO:0008006" key="3">
    <source>
        <dbReference type="Google" id="ProtNLM"/>
    </source>
</evidence>
<dbReference type="EMBL" id="GEBQ01001666">
    <property type="protein sequence ID" value="JAT38311.1"/>
    <property type="molecule type" value="Transcribed_RNA"/>
</dbReference>
<dbReference type="InterPro" id="IPR000048">
    <property type="entry name" value="IQ_motif_EF-hand-BS"/>
</dbReference>
<feature type="compositionally biased region" description="Basic and acidic residues" evidence="1">
    <location>
        <begin position="405"/>
        <end position="415"/>
    </location>
</feature>
<accession>A0A1B6MQW2</accession>
<feature type="compositionally biased region" description="Polar residues" evidence="1">
    <location>
        <begin position="7"/>
        <end position="35"/>
    </location>
</feature>
<feature type="compositionally biased region" description="Basic residues" evidence="1">
    <location>
        <begin position="48"/>
        <end position="59"/>
    </location>
</feature>
<dbReference type="GO" id="GO:0003712">
    <property type="term" value="F:transcription coregulator activity"/>
    <property type="evidence" value="ECO:0007669"/>
    <property type="project" value="TreeGrafter"/>
</dbReference>
<proteinExistence type="predicted"/>
<protein>
    <recommendedName>
        <fullName evidence="3">Calmodulin-binding transcription activator 1</fullName>
    </recommendedName>
</protein>
<evidence type="ECO:0000256" key="1">
    <source>
        <dbReference type="SAM" id="MobiDB-lite"/>
    </source>
</evidence>
<reference evidence="2" key="1">
    <citation type="submission" date="2015-11" db="EMBL/GenBank/DDBJ databases">
        <title>De novo transcriptome assembly of four potential Pierce s Disease insect vectors from Arizona vineyards.</title>
        <authorList>
            <person name="Tassone E.E."/>
        </authorList>
    </citation>
    <scope>NUCLEOTIDE SEQUENCE</scope>
</reference>
<organism evidence="2">
    <name type="scientific">Graphocephala atropunctata</name>
    <dbReference type="NCBI Taxonomy" id="36148"/>
    <lineage>
        <taxon>Eukaryota</taxon>
        <taxon>Metazoa</taxon>
        <taxon>Ecdysozoa</taxon>
        <taxon>Arthropoda</taxon>
        <taxon>Hexapoda</taxon>
        <taxon>Insecta</taxon>
        <taxon>Pterygota</taxon>
        <taxon>Neoptera</taxon>
        <taxon>Paraneoptera</taxon>
        <taxon>Hemiptera</taxon>
        <taxon>Auchenorrhyncha</taxon>
        <taxon>Membracoidea</taxon>
        <taxon>Cicadellidae</taxon>
        <taxon>Cicadellinae</taxon>
        <taxon>Cicadellini</taxon>
        <taxon>Graphocephala</taxon>
    </lineage>
</organism>
<dbReference type="Pfam" id="PF00612">
    <property type="entry name" value="IQ"/>
    <property type="match status" value="2"/>
</dbReference>
<dbReference type="PANTHER" id="PTHR23335:SF1">
    <property type="entry name" value="CALMODULIN-BINDING TRANSCRIPTION ACTIVATOR, ISOFORM F"/>
    <property type="match status" value="1"/>
</dbReference>
<dbReference type="PANTHER" id="PTHR23335">
    <property type="entry name" value="CALMODULIN-BINDING TRANSCRIPTION ACTIVATOR CAMTA"/>
    <property type="match status" value="1"/>
</dbReference>
<dbReference type="GO" id="GO:0005634">
    <property type="term" value="C:nucleus"/>
    <property type="evidence" value="ECO:0007669"/>
    <property type="project" value="TreeGrafter"/>
</dbReference>
<feature type="compositionally biased region" description="Polar residues" evidence="1">
    <location>
        <begin position="74"/>
        <end position="86"/>
    </location>
</feature>
<dbReference type="CDD" id="cd23767">
    <property type="entry name" value="IQCD"/>
    <property type="match status" value="1"/>
</dbReference>
<feature type="region of interest" description="Disordered" evidence="1">
    <location>
        <begin position="365"/>
        <end position="452"/>
    </location>
</feature>
<feature type="region of interest" description="Disordered" evidence="1">
    <location>
        <begin position="73"/>
        <end position="92"/>
    </location>
</feature>
<evidence type="ECO:0000313" key="2">
    <source>
        <dbReference type="EMBL" id="JAT38311.1"/>
    </source>
</evidence>
<dbReference type="GO" id="GO:0003690">
    <property type="term" value="F:double-stranded DNA binding"/>
    <property type="evidence" value="ECO:0007669"/>
    <property type="project" value="TreeGrafter"/>
</dbReference>
<dbReference type="SUPFAM" id="SSF52540">
    <property type="entry name" value="P-loop containing nucleoside triphosphate hydrolases"/>
    <property type="match status" value="1"/>
</dbReference>
<sequence length="452" mass="51427">MYKGVPKSNTNINNVQSAKNKSHSTQTSTRDNMLSGSEPVLKSGRQSPAHHRPTKHRSHRDSSKLSRFERSMSLPLSSPHSGTDSAYDSDIVHSPPRRMDFALCEMASGPRSDSPIIDVELLSDEDPHANNGTVGEQEVRVLTLAEQIIAAMPDRIKNESEDMMLLLSNQSVEVMESPLLMDEPPSSSSSCCFDTNEFNFDHNYRYYDVSTPSSSLSPASSSCLPSPSPSSFALPDSPSPPPTTADFCEFFHASSNTLFFEKDFSNLTLSDREQRELYEAAKIIQKAYRSYKGRKKLEEQDKERAAAILIQNYYRRYKQYAYFKQMTRAAMVIQNGFRSYCEHKRFKKNQEAAVRIQNYYRNYREQGRAGESTPPTSLKRTYSQRRQHQAARKIQQFMRQSKNKLQRERAERERQVGPCLKDVPQKSSYPDSLLSTEPNNSFRAANDTDSPG</sequence>
<feature type="compositionally biased region" description="Polar residues" evidence="1">
    <location>
        <begin position="425"/>
        <end position="452"/>
    </location>
</feature>
<name>A0A1B6MQW2_9HEMI</name>
<dbReference type="InterPro" id="IPR027417">
    <property type="entry name" value="P-loop_NTPase"/>
</dbReference>
<dbReference type="GO" id="GO:0006357">
    <property type="term" value="P:regulation of transcription by RNA polymerase II"/>
    <property type="evidence" value="ECO:0007669"/>
    <property type="project" value="TreeGrafter"/>
</dbReference>
<dbReference type="Gene3D" id="1.20.5.190">
    <property type="match status" value="2"/>
</dbReference>
<dbReference type="FunFam" id="1.20.5.190:FF:000019">
    <property type="entry name" value="Calmodulin-binding transcription activator 1"/>
    <property type="match status" value="1"/>
</dbReference>
<dbReference type="SMART" id="SM00015">
    <property type="entry name" value="IQ"/>
    <property type="match status" value="4"/>
</dbReference>
<dbReference type="AlphaFoldDB" id="A0A1B6MQW2"/>
<dbReference type="PROSITE" id="PS50096">
    <property type="entry name" value="IQ"/>
    <property type="match status" value="2"/>
</dbReference>
<gene>
    <name evidence="2" type="ORF">g.11247</name>
</gene>
<dbReference type="FunFam" id="1.20.5.190:FF:000107">
    <property type="match status" value="1"/>
</dbReference>